<keyword evidence="1" id="KW-0812">Transmembrane</keyword>
<feature type="non-terminal residue" evidence="2">
    <location>
        <position position="75"/>
    </location>
</feature>
<evidence type="ECO:0000313" key="3">
    <source>
        <dbReference type="Proteomes" id="UP000789375"/>
    </source>
</evidence>
<accession>A0A9N9IVD4</accession>
<proteinExistence type="predicted"/>
<feature type="non-terminal residue" evidence="2">
    <location>
        <position position="1"/>
    </location>
</feature>
<keyword evidence="1" id="KW-0472">Membrane</keyword>
<dbReference type="AlphaFoldDB" id="A0A9N9IVD4"/>
<feature type="transmembrane region" description="Helical" evidence="1">
    <location>
        <begin position="44"/>
        <end position="65"/>
    </location>
</feature>
<comment type="caution">
    <text evidence="2">The sequence shown here is derived from an EMBL/GenBank/DDBJ whole genome shotgun (WGS) entry which is preliminary data.</text>
</comment>
<protein>
    <submittedName>
        <fullName evidence="2">10443_t:CDS:1</fullName>
    </submittedName>
</protein>
<reference evidence="2" key="1">
    <citation type="submission" date="2021-06" db="EMBL/GenBank/DDBJ databases">
        <authorList>
            <person name="Kallberg Y."/>
            <person name="Tangrot J."/>
            <person name="Rosling A."/>
        </authorList>
    </citation>
    <scope>NUCLEOTIDE SEQUENCE</scope>
    <source>
        <strain evidence="2">87-6 pot B 2015</strain>
    </source>
</reference>
<organism evidence="2 3">
    <name type="scientific">Funneliformis mosseae</name>
    <name type="common">Endomycorrhizal fungus</name>
    <name type="synonym">Glomus mosseae</name>
    <dbReference type="NCBI Taxonomy" id="27381"/>
    <lineage>
        <taxon>Eukaryota</taxon>
        <taxon>Fungi</taxon>
        <taxon>Fungi incertae sedis</taxon>
        <taxon>Mucoromycota</taxon>
        <taxon>Glomeromycotina</taxon>
        <taxon>Glomeromycetes</taxon>
        <taxon>Glomerales</taxon>
        <taxon>Glomeraceae</taxon>
        <taxon>Funneliformis</taxon>
    </lineage>
</organism>
<keyword evidence="1" id="KW-1133">Transmembrane helix</keyword>
<gene>
    <name evidence="2" type="ORF">FMOSSE_LOCUS16666</name>
</gene>
<sequence>QEQCGLSTDEDDRHHQLSLFQFMIFNCFNGENFNAILDVIEKWIIRYFLALVWYLLVGIIEEAITMSIENLYKFK</sequence>
<name>A0A9N9IVD4_FUNMO</name>
<dbReference type="EMBL" id="CAJVPP010025334">
    <property type="protein sequence ID" value="CAG8751446.1"/>
    <property type="molecule type" value="Genomic_DNA"/>
</dbReference>
<keyword evidence="3" id="KW-1185">Reference proteome</keyword>
<evidence type="ECO:0000256" key="1">
    <source>
        <dbReference type="SAM" id="Phobius"/>
    </source>
</evidence>
<dbReference type="Proteomes" id="UP000789375">
    <property type="component" value="Unassembled WGS sequence"/>
</dbReference>
<evidence type="ECO:0000313" key="2">
    <source>
        <dbReference type="EMBL" id="CAG8751446.1"/>
    </source>
</evidence>